<feature type="non-terminal residue" evidence="6">
    <location>
        <position position="53"/>
    </location>
</feature>
<sequence>VPKEGLKSQSLFEEIRMTYIKELGKAIVKREGNSSQNWQRFYQLTKLLDSMHD</sequence>
<evidence type="ECO:0000256" key="4">
    <source>
        <dbReference type="ARBA" id="ARBA00023242"/>
    </source>
</evidence>
<keyword evidence="7" id="KW-1185">Reference proteome</keyword>
<organism evidence="6 7">
    <name type="scientific">Pterocles gutturalis</name>
    <name type="common">yellow-throated sandgrouse</name>
    <dbReference type="NCBI Taxonomy" id="240206"/>
    <lineage>
        <taxon>Eukaryota</taxon>
        <taxon>Metazoa</taxon>
        <taxon>Chordata</taxon>
        <taxon>Craniata</taxon>
        <taxon>Vertebrata</taxon>
        <taxon>Euteleostomi</taxon>
        <taxon>Archelosauria</taxon>
        <taxon>Archosauria</taxon>
        <taxon>Dinosauria</taxon>
        <taxon>Saurischia</taxon>
        <taxon>Theropoda</taxon>
        <taxon>Coelurosauria</taxon>
        <taxon>Aves</taxon>
        <taxon>Neognathae</taxon>
        <taxon>Neoaves</taxon>
        <taxon>Columbimorphae</taxon>
        <taxon>Pterocliformes</taxon>
        <taxon>Pteroclidae</taxon>
        <taxon>Pterocles</taxon>
    </lineage>
</organism>
<dbReference type="EMBL" id="KL239601">
    <property type="protein sequence ID" value="KFV11144.1"/>
    <property type="molecule type" value="Genomic_DNA"/>
</dbReference>
<evidence type="ECO:0000256" key="2">
    <source>
        <dbReference type="ARBA" id="ARBA00023163"/>
    </source>
</evidence>
<keyword evidence="1" id="KW-0805">Transcription regulation</keyword>
<evidence type="ECO:0000313" key="7">
    <source>
        <dbReference type="Proteomes" id="UP000053149"/>
    </source>
</evidence>
<feature type="domain" description="NR LBD" evidence="5">
    <location>
        <begin position="1"/>
        <end position="53"/>
    </location>
</feature>
<evidence type="ECO:0000259" key="5">
    <source>
        <dbReference type="PROSITE" id="PS51843"/>
    </source>
</evidence>
<reference evidence="6 7" key="1">
    <citation type="submission" date="2014-04" db="EMBL/GenBank/DDBJ databases">
        <title>Genome evolution of avian class.</title>
        <authorList>
            <person name="Zhang G."/>
            <person name="Li C."/>
        </authorList>
    </citation>
    <scope>NUCLEOTIDE SEQUENCE [LARGE SCALE GENOMIC DNA]</scope>
    <source>
        <strain evidence="6">BGI_N339</strain>
    </source>
</reference>
<dbReference type="AlphaFoldDB" id="A0A093CDV6"/>
<evidence type="ECO:0000313" key="6">
    <source>
        <dbReference type="EMBL" id="KFV11144.1"/>
    </source>
</evidence>
<dbReference type="Proteomes" id="UP000053149">
    <property type="component" value="Unassembled WGS sequence"/>
</dbReference>
<protein>
    <submittedName>
        <fullName evidence="6">Glucocorticoid receptor</fullName>
    </submittedName>
</protein>
<keyword evidence="2" id="KW-0804">Transcription</keyword>
<keyword evidence="4" id="KW-0539">Nucleus</keyword>
<dbReference type="SUPFAM" id="SSF48508">
    <property type="entry name" value="Nuclear receptor ligand-binding domain"/>
    <property type="match status" value="1"/>
</dbReference>
<gene>
    <name evidence="6" type="ORF">N339_06317</name>
</gene>
<name>A0A093CDV6_9AVES</name>
<feature type="non-terminal residue" evidence="6">
    <location>
        <position position="1"/>
    </location>
</feature>
<proteinExistence type="predicted"/>
<evidence type="ECO:0000256" key="1">
    <source>
        <dbReference type="ARBA" id="ARBA00023015"/>
    </source>
</evidence>
<accession>A0A093CDV6</accession>
<dbReference type="PROSITE" id="PS51843">
    <property type="entry name" value="NR_LBD"/>
    <property type="match status" value="1"/>
</dbReference>
<dbReference type="Gene3D" id="1.10.565.10">
    <property type="entry name" value="Retinoid X Receptor"/>
    <property type="match status" value="1"/>
</dbReference>
<dbReference type="InterPro" id="IPR000536">
    <property type="entry name" value="Nucl_hrmn_rcpt_lig-bd"/>
</dbReference>
<dbReference type="InterPro" id="IPR035500">
    <property type="entry name" value="NHR-like_dom_sf"/>
</dbReference>
<evidence type="ECO:0000256" key="3">
    <source>
        <dbReference type="ARBA" id="ARBA00023170"/>
    </source>
</evidence>
<keyword evidence="3 6" id="KW-0675">Receptor</keyword>